<organism evidence="1 2">
    <name type="scientific">Cochleicola gelatinilyticus</name>
    <dbReference type="NCBI Taxonomy" id="1763537"/>
    <lineage>
        <taxon>Bacteria</taxon>
        <taxon>Pseudomonadati</taxon>
        <taxon>Bacteroidota</taxon>
        <taxon>Flavobacteriia</taxon>
        <taxon>Flavobacteriales</taxon>
        <taxon>Flavobacteriaceae</taxon>
        <taxon>Cochleicola</taxon>
    </lineage>
</organism>
<dbReference type="EMBL" id="LRXL01000037">
    <property type="protein sequence ID" value="OAB78804.1"/>
    <property type="molecule type" value="Genomic_DNA"/>
</dbReference>
<comment type="caution">
    <text evidence="1">The sequence shown here is derived from an EMBL/GenBank/DDBJ whole genome shotgun (WGS) entry which is preliminary data.</text>
</comment>
<dbReference type="Proteomes" id="UP000077013">
    <property type="component" value="Unassembled WGS sequence"/>
</dbReference>
<proteinExistence type="predicted"/>
<dbReference type="STRING" id="1763537.ULVI_09495"/>
<dbReference type="AlphaFoldDB" id="A0A167HNR1"/>
<protein>
    <submittedName>
        <fullName evidence="1">Uncharacterized protein</fullName>
    </submittedName>
</protein>
<gene>
    <name evidence="1" type="ORF">ULVI_09495</name>
</gene>
<dbReference type="RefSeq" id="WP_068592155.1">
    <property type="nucleotide sequence ID" value="NZ_LRXL01000037.1"/>
</dbReference>
<reference evidence="1 2" key="1">
    <citation type="submission" date="2016-02" db="EMBL/GenBank/DDBJ databases">
        <title>Ulvibacter sp. LPB0005, isolated from Thais luteostoma.</title>
        <authorList>
            <person name="Shin S.-K."/>
            <person name="Yi H."/>
        </authorList>
    </citation>
    <scope>NUCLEOTIDE SEQUENCE [LARGE SCALE GENOMIC DNA]</scope>
    <source>
        <strain evidence="1 2">LPB0005</strain>
    </source>
</reference>
<accession>A0A167HNR1</accession>
<sequence>MIDIKTVFEKEMYFKELGGSRKHGVQIIIPKMVLKPPQKISFSTIEHLNGITIPDALESVYNQTNNMVILWHLDKNNSETIKKFQEDPWILKNMIPEGYEWSVIHEWLSGFINLTPSEDIFNLEFLKKQSFYYTLQSMPENEEDFFPLDITWNLTACLRKVNNSIEDEIWLVDSDAQKIYSMNMTIKAYLQEAYRLKCIHHWQLASLFPKQSLASKLIENMLPKLLPHIAFKNPML</sequence>
<keyword evidence="2" id="KW-1185">Reference proteome</keyword>
<evidence type="ECO:0000313" key="1">
    <source>
        <dbReference type="EMBL" id="OAB78804.1"/>
    </source>
</evidence>
<dbReference type="OrthoDB" id="1242921at2"/>
<name>A0A167HNR1_9FLAO</name>
<evidence type="ECO:0000313" key="2">
    <source>
        <dbReference type="Proteomes" id="UP000077013"/>
    </source>
</evidence>